<feature type="transmembrane region" description="Helical" evidence="6">
    <location>
        <begin position="372"/>
        <end position="391"/>
    </location>
</feature>
<dbReference type="AlphaFoldDB" id="A0A1C5GRZ2"/>
<dbReference type="Gene3D" id="1.20.1740.10">
    <property type="entry name" value="Amino acid/polyamine transporter I"/>
    <property type="match status" value="1"/>
</dbReference>
<gene>
    <name evidence="7" type="ORF">GA0070613_0303</name>
</gene>
<evidence type="ECO:0000256" key="6">
    <source>
        <dbReference type="SAM" id="Phobius"/>
    </source>
</evidence>
<reference evidence="8" key="1">
    <citation type="submission" date="2016-06" db="EMBL/GenBank/DDBJ databases">
        <authorList>
            <person name="Varghese N."/>
            <person name="Submissions Spin"/>
        </authorList>
    </citation>
    <scope>NUCLEOTIDE SEQUENCE [LARGE SCALE GENOMIC DNA]</scope>
    <source>
        <strain evidence="8">DSM 43819</strain>
    </source>
</reference>
<dbReference type="PANTHER" id="PTHR45649">
    <property type="entry name" value="AMINO-ACID PERMEASE BAT1"/>
    <property type="match status" value="1"/>
</dbReference>
<sequence length="530" mass="57685">MATTPAPTAEQPTDDDARRLAELGYKQELHRKWSGFSNFAISFSIISILAGCFTTFGQAWNNGGPVAISWGWPLISLFILIIGFCMAELVSAYPTAGGIYWWAATMGRPVHGWFTGWLNLIGLVAVTASVDYGCATFLNLTLSALFDGWAGTLHQTFLLFVVILALHGLINIFGHHIIDVLQNVSVWWHVAGAAVVVAILLLVPDHHQSFQFVFTERFNNSGFGDGDTGGLTFWFYVLPLGFLLTQYTITGFDACAHVSEETRGASQAAAKGLWRSIFYSAVGGWILLLAFLFAATDVDAINKQQGFSGAIFETALTPFFFKAVIIISTIGQFFCGMSCVTSMSRMTYAFSRDRAVPGWRLWSRVDRNGTPVHAIIAATVAGLLLTLPALYKNSAGIPVAFYAVVSVAVIGLYLSFLIPIFLRLRMGDRFVPGPWTLGPKYKLLGWIAVIEIAIISVYFVLPIVPAGVPGNADFSWSAVNYAPLAVGGLLLGVAVWWYASARKWFTGPRRTVDLPTPRPAPDGARADEPA</sequence>
<proteinExistence type="predicted"/>
<feature type="transmembrane region" description="Helical" evidence="6">
    <location>
        <begin position="481"/>
        <end position="499"/>
    </location>
</feature>
<evidence type="ECO:0000256" key="2">
    <source>
        <dbReference type="ARBA" id="ARBA00022448"/>
    </source>
</evidence>
<feature type="transmembrane region" description="Helical" evidence="6">
    <location>
        <begin position="72"/>
        <end position="96"/>
    </location>
</feature>
<keyword evidence="5 6" id="KW-0472">Membrane</keyword>
<evidence type="ECO:0000256" key="5">
    <source>
        <dbReference type="ARBA" id="ARBA00023136"/>
    </source>
</evidence>
<keyword evidence="4 6" id="KW-1133">Transmembrane helix</keyword>
<evidence type="ECO:0000256" key="1">
    <source>
        <dbReference type="ARBA" id="ARBA00004141"/>
    </source>
</evidence>
<feature type="transmembrane region" description="Helical" evidence="6">
    <location>
        <begin position="443"/>
        <end position="461"/>
    </location>
</feature>
<evidence type="ECO:0000256" key="3">
    <source>
        <dbReference type="ARBA" id="ARBA00022692"/>
    </source>
</evidence>
<evidence type="ECO:0000313" key="7">
    <source>
        <dbReference type="EMBL" id="SCG36548.1"/>
    </source>
</evidence>
<feature type="transmembrane region" description="Helical" evidence="6">
    <location>
        <begin position="277"/>
        <end position="295"/>
    </location>
</feature>
<name>A0A1C5GRZ2_9ACTN</name>
<accession>A0A1C5GRZ2</accession>
<dbReference type="EMBL" id="LT607754">
    <property type="protein sequence ID" value="SCG36548.1"/>
    <property type="molecule type" value="Genomic_DNA"/>
</dbReference>
<feature type="transmembrane region" description="Helical" evidence="6">
    <location>
        <begin position="315"/>
        <end position="336"/>
    </location>
</feature>
<feature type="transmembrane region" description="Helical" evidence="6">
    <location>
        <begin position="233"/>
        <end position="256"/>
    </location>
</feature>
<dbReference type="RefSeq" id="WP_089010623.1">
    <property type="nucleotide sequence ID" value="NZ_LT607754.1"/>
</dbReference>
<dbReference type="InterPro" id="IPR002293">
    <property type="entry name" value="AA/rel_permease1"/>
</dbReference>
<dbReference type="PANTHER" id="PTHR45649:SF26">
    <property type="entry name" value="OS04G0435100 PROTEIN"/>
    <property type="match status" value="1"/>
</dbReference>
<keyword evidence="3 6" id="KW-0812">Transmembrane</keyword>
<dbReference type="PIRSF" id="PIRSF006060">
    <property type="entry name" value="AA_transporter"/>
    <property type="match status" value="1"/>
</dbReference>
<dbReference type="Proteomes" id="UP000198221">
    <property type="component" value="Chromosome I"/>
</dbReference>
<comment type="subcellular location">
    <subcellularLocation>
        <location evidence="1">Membrane</location>
        <topology evidence="1">Multi-pass membrane protein</topology>
    </subcellularLocation>
</comment>
<feature type="transmembrane region" description="Helical" evidence="6">
    <location>
        <begin position="117"/>
        <end position="140"/>
    </location>
</feature>
<dbReference type="GO" id="GO:0016020">
    <property type="term" value="C:membrane"/>
    <property type="evidence" value="ECO:0007669"/>
    <property type="project" value="UniProtKB-SubCell"/>
</dbReference>
<organism evidence="7 8">
    <name type="scientific">Micromonospora inositola</name>
    <dbReference type="NCBI Taxonomy" id="47865"/>
    <lineage>
        <taxon>Bacteria</taxon>
        <taxon>Bacillati</taxon>
        <taxon>Actinomycetota</taxon>
        <taxon>Actinomycetes</taxon>
        <taxon>Micromonosporales</taxon>
        <taxon>Micromonosporaceae</taxon>
        <taxon>Micromonospora</taxon>
    </lineage>
</organism>
<evidence type="ECO:0000256" key="4">
    <source>
        <dbReference type="ARBA" id="ARBA00022989"/>
    </source>
</evidence>
<feature type="transmembrane region" description="Helical" evidence="6">
    <location>
        <begin position="36"/>
        <end position="60"/>
    </location>
</feature>
<keyword evidence="8" id="KW-1185">Reference proteome</keyword>
<dbReference type="Pfam" id="PF13520">
    <property type="entry name" value="AA_permease_2"/>
    <property type="match status" value="1"/>
</dbReference>
<feature type="transmembrane region" description="Helical" evidence="6">
    <location>
        <begin position="397"/>
        <end position="422"/>
    </location>
</feature>
<keyword evidence="2" id="KW-0813">Transport</keyword>
<feature type="transmembrane region" description="Helical" evidence="6">
    <location>
        <begin position="152"/>
        <end position="174"/>
    </location>
</feature>
<feature type="transmembrane region" description="Helical" evidence="6">
    <location>
        <begin position="186"/>
        <end position="203"/>
    </location>
</feature>
<protein>
    <submittedName>
        <fullName evidence="7">Amino acid/polyamine/organocation transporter, APC superfamily</fullName>
    </submittedName>
</protein>
<evidence type="ECO:0000313" key="8">
    <source>
        <dbReference type="Proteomes" id="UP000198221"/>
    </source>
</evidence>
<dbReference type="OrthoDB" id="8274074at2"/>
<dbReference type="GO" id="GO:0022857">
    <property type="term" value="F:transmembrane transporter activity"/>
    <property type="evidence" value="ECO:0007669"/>
    <property type="project" value="InterPro"/>
</dbReference>